<dbReference type="NCBIfam" id="TIGR01643">
    <property type="entry name" value="YD_repeat_2x"/>
    <property type="match status" value="7"/>
</dbReference>
<accession>A0A3E1NRM0</accession>
<feature type="domain" description="Teneurin-like YD-shell" evidence="3">
    <location>
        <begin position="1009"/>
        <end position="1248"/>
    </location>
</feature>
<evidence type="ECO:0000313" key="4">
    <source>
        <dbReference type="EMBL" id="RFM30557.1"/>
    </source>
</evidence>
<dbReference type="NCBIfam" id="TIGR03696">
    <property type="entry name" value="Rhs_assc_core"/>
    <property type="match status" value="1"/>
</dbReference>
<keyword evidence="5" id="KW-1185">Reference proteome</keyword>
<feature type="domain" description="Teneurin-like YD-shell" evidence="3">
    <location>
        <begin position="628"/>
        <end position="740"/>
    </location>
</feature>
<dbReference type="InterPro" id="IPR022385">
    <property type="entry name" value="Rhs_assc_core"/>
</dbReference>
<evidence type="ECO:0000313" key="5">
    <source>
        <dbReference type="Proteomes" id="UP000261284"/>
    </source>
</evidence>
<dbReference type="OrthoDB" id="9765204at2"/>
<dbReference type="Pfam" id="PF25023">
    <property type="entry name" value="TEN_YD-shell"/>
    <property type="match status" value="3"/>
</dbReference>
<evidence type="ECO:0000259" key="2">
    <source>
        <dbReference type="Pfam" id="PF20148"/>
    </source>
</evidence>
<dbReference type="RefSeq" id="WP_116846313.1">
    <property type="nucleotide sequence ID" value="NZ_QTJU01000001.1"/>
</dbReference>
<evidence type="ECO:0000256" key="1">
    <source>
        <dbReference type="ARBA" id="ARBA00022737"/>
    </source>
</evidence>
<dbReference type="EMBL" id="QTJU01000001">
    <property type="protein sequence ID" value="RFM30557.1"/>
    <property type="molecule type" value="Genomic_DNA"/>
</dbReference>
<protein>
    <submittedName>
        <fullName evidence="4">RHS repeat protein</fullName>
    </submittedName>
</protein>
<name>A0A3E1NRM0_9BACT</name>
<dbReference type="InterPro" id="IPR045351">
    <property type="entry name" value="DUF6531"/>
</dbReference>
<keyword evidence="1" id="KW-0677">Repeat</keyword>
<feature type="domain" description="Teneurin-like YD-shell" evidence="3">
    <location>
        <begin position="825"/>
        <end position="1002"/>
    </location>
</feature>
<evidence type="ECO:0000259" key="3">
    <source>
        <dbReference type="Pfam" id="PF25023"/>
    </source>
</evidence>
<dbReference type="InterPro" id="IPR006530">
    <property type="entry name" value="YD"/>
</dbReference>
<dbReference type="Proteomes" id="UP000261284">
    <property type="component" value="Unassembled WGS sequence"/>
</dbReference>
<proteinExistence type="predicted"/>
<reference evidence="4 5" key="1">
    <citation type="submission" date="2018-08" db="EMBL/GenBank/DDBJ databases">
        <title>Chitinophagaceae sp. K23C18032701, a novel bacterium isolated from forest soil.</title>
        <authorList>
            <person name="Wang C."/>
        </authorList>
    </citation>
    <scope>NUCLEOTIDE SEQUENCE [LARGE SCALE GENOMIC DNA]</scope>
    <source>
        <strain evidence="4 5">K23C18032701</strain>
    </source>
</reference>
<gene>
    <name evidence="4" type="ORF">DXN05_06275</name>
</gene>
<dbReference type="Gene3D" id="2.180.10.10">
    <property type="entry name" value="RHS repeat-associated core"/>
    <property type="match status" value="2"/>
</dbReference>
<dbReference type="Pfam" id="PF20148">
    <property type="entry name" value="DUF6531"/>
    <property type="match status" value="1"/>
</dbReference>
<dbReference type="InterPro" id="IPR050708">
    <property type="entry name" value="T6SS_VgrG/RHS"/>
</dbReference>
<dbReference type="PANTHER" id="PTHR32305">
    <property type="match status" value="1"/>
</dbReference>
<sequence>MALKIKANIPPAQLSVTPQPASKHFDIVLGLDFHFIKMPPPVVIPCPVVPFAAMVFDPMDYLHITIPAMPVYSGEGGFSLQTNVPMGGTVIINGCYRAAATTGVLPLPPVAAPVPGRLQQMAGLSKQFNPLHAVLPKPVFMFPHMAPHDGQVSHGSKTVITAGSEQSALLCAVYSCADLGGFVPNMPTGLFNNYATAIIAVLPFGKPVLVGGPFVPHKYSVADLVNALMMMAIMKGSTKLLTKTLGKLLSKMNRALMERFPAYRAHGSAVQPHICKYLGEPVDAASGHMASLLQGFELPGPIPFVWEANYYSDSSYSGPMGKSIYHSYDITLQVLETEQLILLRDQYGCAVPFPLLEPGNSWFNPRDKYTLHRSKDGVYTAGTKNGLYYAFNHFASQQGFHKLRSISDRNGFAVRLNYDIRGNLVKIADSTHREIIVVNDVHGRITTIQLPHPDFPGVHIDAVRYTYDEEGHLVQFQDAMGHCNGLQWKNDLVIARRFKDGTVFRFEYNHDRQCTAALGPDGLYSYRFAYHKGFTIATNSLGYSQTYHHHAGLVTRVVNSQAAECVYRYDRYRNLLGIQDELGRVTNYYYDERGNTIAIGLPGQGITGILYNSQDLPLQINRPNGGVWQYTYDEAGNLVEQTNAAGGTILYTYTHGLLSQITNAGGHTTQLRYNSRYALSEIILPDNGRVRYSYDTLGRCTQLEDMYGNHQLRKYDFNGHLIEIRDPDGNVQHLQYDAMGNTVRAWDKLYQVELSYNFFGNITSRKQGTTAIEYVYDKEGQLLLIRNEHAEQYRFDLDSEGRVIRETGFDGLTRNYRRDAAGQVIEMLRPGNRTTCYEYDTAGRMIQARYTDNSTEVFAYDNLNQLVKATNSGSSVSLQRDLLGRVIAETLEVKEQPAVSVQYTYDTAGNRAFVNSSLGAAIAAGYNRMGDVTSLTAGSWHCSYARDEAGNETRRSTNNGIELQWHYDRFGRPAAQQVLHGKTTLKHRNYNWGIGNRLLAISDTQTGIVQFKHDLYGNLTELVYGNGKTEYRLPDAAGNLFEARTQTDRRYGAGGKLLKAKDTSYCYDAEGNLVQKEANGCLWTYVWNDNGSLRQVIRPDGNEVNFSYDALGRRICKRFKQTTTHWVWDGDTPLHEWKTFDTRNSTPGDIITWVFEPGSFVPVARLKGGKNYSIIADHLGTPTEMYAEDGTRLWQGQLDGYGRMRIQQGEPGSCPFRYQGQYEDAETGLYYNRFRYYSPAGGMYISQDPVGLHGGMRLYSYVHDNNIQIDPFGLAPVGYIFELPSNPQDLIDIGWQNITHPAKYMNTNMIDLMNPSTGQKIEFHPGKPGELGWEGIDHYHLHNPYRTSKFDHYLDRAGNPIAKGADKSHIKPTCK</sequence>
<dbReference type="PANTHER" id="PTHR32305:SF15">
    <property type="entry name" value="PROTEIN RHSA-RELATED"/>
    <property type="match status" value="1"/>
</dbReference>
<comment type="caution">
    <text evidence="4">The sequence shown here is derived from an EMBL/GenBank/DDBJ whole genome shotgun (WGS) entry which is preliminary data.</text>
</comment>
<dbReference type="InterPro" id="IPR056823">
    <property type="entry name" value="TEN-like_YD-shell"/>
</dbReference>
<feature type="domain" description="DUF6531" evidence="2">
    <location>
        <begin position="279"/>
        <end position="348"/>
    </location>
</feature>
<organism evidence="4 5">
    <name type="scientific">Deminuibacter soli</name>
    <dbReference type="NCBI Taxonomy" id="2291815"/>
    <lineage>
        <taxon>Bacteria</taxon>
        <taxon>Pseudomonadati</taxon>
        <taxon>Bacteroidota</taxon>
        <taxon>Chitinophagia</taxon>
        <taxon>Chitinophagales</taxon>
        <taxon>Chitinophagaceae</taxon>
        <taxon>Deminuibacter</taxon>
    </lineage>
</organism>